<keyword evidence="6" id="KW-1185">Reference proteome</keyword>
<keyword evidence="2" id="KW-1133">Transmembrane helix</keyword>
<protein>
    <recommendedName>
        <fullName evidence="7">DUF4381 domain-containing protein</fullName>
    </recommendedName>
</protein>
<dbReference type="InterPro" id="IPR025489">
    <property type="entry name" value="DUF4381"/>
</dbReference>
<dbReference type="EMBL" id="JAVDPY010000007">
    <property type="protein sequence ID" value="MDR6335454.1"/>
    <property type="molecule type" value="Genomic_DNA"/>
</dbReference>
<keyword evidence="2" id="KW-0472">Membrane</keyword>
<dbReference type="EMBL" id="BSDO01000006">
    <property type="protein sequence ID" value="GLI23991.1"/>
    <property type="molecule type" value="Genomic_DNA"/>
</dbReference>
<organism evidence="3 5">
    <name type="scientific">Xanthobacter flavus</name>
    <dbReference type="NCBI Taxonomy" id="281"/>
    <lineage>
        <taxon>Bacteria</taxon>
        <taxon>Pseudomonadati</taxon>
        <taxon>Pseudomonadota</taxon>
        <taxon>Alphaproteobacteria</taxon>
        <taxon>Hyphomicrobiales</taxon>
        <taxon>Xanthobacteraceae</taxon>
        <taxon>Xanthobacter</taxon>
    </lineage>
</organism>
<proteinExistence type="predicted"/>
<sequence length="211" mass="22138">MTTPAIPPAPTAPGAAAGPTQLIAPGGAPAATPPNFQTPDFLNGAPPTPPVPGSAEDPLAALRDIHLPPDVPLFPLAPGWYVLAGLVVLVLLILAVREWRWRQTLAYKALKMFDAEIGRAGPEDTHAVAVAASDVLRRLVRAESGEAKATLTGEAWARLLVTGRAPFAPREAAFLARAPYMPPQTAEQVAAGSITPATLADAVRRHIRARR</sequence>
<feature type="region of interest" description="Disordered" evidence="1">
    <location>
        <begin position="1"/>
        <end position="57"/>
    </location>
</feature>
<name>A0A9W6CPV7_XANFL</name>
<dbReference type="RefSeq" id="WP_281808819.1">
    <property type="nucleotide sequence ID" value="NZ_BSDO01000006.1"/>
</dbReference>
<evidence type="ECO:0000313" key="6">
    <source>
        <dbReference type="Proteomes" id="UP001245370"/>
    </source>
</evidence>
<evidence type="ECO:0000313" key="5">
    <source>
        <dbReference type="Proteomes" id="UP001144397"/>
    </source>
</evidence>
<feature type="compositionally biased region" description="Low complexity" evidence="1">
    <location>
        <begin position="12"/>
        <end position="34"/>
    </location>
</feature>
<evidence type="ECO:0008006" key="7">
    <source>
        <dbReference type="Google" id="ProtNLM"/>
    </source>
</evidence>
<accession>A0A9W6CPV7</accession>
<reference evidence="4 6" key="2">
    <citation type="submission" date="2023-07" db="EMBL/GenBank/DDBJ databases">
        <title>Genomic Encyclopedia of Type Strains, Phase IV (KMG-IV): sequencing the most valuable type-strain genomes for metagenomic binning, comparative biology and taxonomic classification.</title>
        <authorList>
            <person name="Goeker M."/>
        </authorList>
    </citation>
    <scope>NUCLEOTIDE SEQUENCE [LARGE SCALE GENOMIC DNA]</scope>
    <source>
        <strain evidence="4 6">DSM 338</strain>
    </source>
</reference>
<dbReference type="Proteomes" id="UP001144397">
    <property type="component" value="Unassembled WGS sequence"/>
</dbReference>
<reference evidence="3" key="1">
    <citation type="submission" date="2022-12" db="EMBL/GenBank/DDBJ databases">
        <title>Reference genome sequencing for broad-spectrum identification of bacterial and archaeal isolates by mass spectrometry.</title>
        <authorList>
            <person name="Sekiguchi Y."/>
            <person name="Tourlousse D.M."/>
        </authorList>
    </citation>
    <scope>NUCLEOTIDE SEQUENCE</scope>
    <source>
        <strain evidence="3">301</strain>
    </source>
</reference>
<evidence type="ECO:0000256" key="1">
    <source>
        <dbReference type="SAM" id="MobiDB-lite"/>
    </source>
</evidence>
<dbReference type="AlphaFoldDB" id="A0A9W6CPV7"/>
<feature type="compositionally biased region" description="Pro residues" evidence="1">
    <location>
        <begin position="1"/>
        <end position="11"/>
    </location>
</feature>
<comment type="caution">
    <text evidence="3">The sequence shown here is derived from an EMBL/GenBank/DDBJ whole genome shotgun (WGS) entry which is preliminary data.</text>
</comment>
<evidence type="ECO:0000313" key="4">
    <source>
        <dbReference type="EMBL" id="MDR6335454.1"/>
    </source>
</evidence>
<dbReference type="Proteomes" id="UP001245370">
    <property type="component" value="Unassembled WGS sequence"/>
</dbReference>
<feature type="transmembrane region" description="Helical" evidence="2">
    <location>
        <begin position="78"/>
        <end position="96"/>
    </location>
</feature>
<keyword evidence="2" id="KW-0812">Transmembrane</keyword>
<dbReference type="GeneID" id="95764445"/>
<evidence type="ECO:0000313" key="3">
    <source>
        <dbReference type="EMBL" id="GLI23991.1"/>
    </source>
</evidence>
<dbReference type="Pfam" id="PF14316">
    <property type="entry name" value="DUF4381"/>
    <property type="match status" value="1"/>
</dbReference>
<gene>
    <name evidence="4" type="ORF">GGQ86_003949</name>
    <name evidence="3" type="ORF">XFLAVUS301_36650</name>
</gene>
<evidence type="ECO:0000256" key="2">
    <source>
        <dbReference type="SAM" id="Phobius"/>
    </source>
</evidence>